<dbReference type="EMBL" id="JAQNDN010000001">
    <property type="protein sequence ID" value="MDC0666310.1"/>
    <property type="molecule type" value="Genomic_DNA"/>
</dbReference>
<gene>
    <name evidence="2" type="ORF">POL58_01115</name>
</gene>
<accession>A0ABT5AXX0</accession>
<proteinExistence type="predicted"/>
<feature type="transmembrane region" description="Helical" evidence="1">
    <location>
        <begin position="45"/>
        <end position="65"/>
    </location>
</feature>
<sequence>MTVHERATSERDSTRPRSLMRKPQPLGILPSLWFWQELWRTEPRLHLFFTLLWTMVNAPLVYLVLAYLPPSWLAVSLGFLFPILSMGLVERWLRLLVARRRRLMAARTHAPRGEIPAEHDPVQGR</sequence>
<name>A0ABT5AXX0_9BACT</name>
<dbReference type="RefSeq" id="WP_271993815.1">
    <property type="nucleotide sequence ID" value="NZ_JAQNDN010000001.1"/>
</dbReference>
<dbReference type="Proteomes" id="UP001217838">
    <property type="component" value="Unassembled WGS sequence"/>
</dbReference>
<evidence type="ECO:0000313" key="3">
    <source>
        <dbReference type="Proteomes" id="UP001217838"/>
    </source>
</evidence>
<feature type="transmembrane region" description="Helical" evidence="1">
    <location>
        <begin position="71"/>
        <end position="93"/>
    </location>
</feature>
<reference evidence="2 3" key="1">
    <citation type="submission" date="2022-11" db="EMBL/GenBank/DDBJ databases">
        <title>Minimal conservation of predation-associated metabolite biosynthetic gene clusters underscores biosynthetic potential of Myxococcota including descriptions for ten novel species: Archangium lansinium sp. nov., Myxococcus landrumus sp. nov., Nannocystis bai.</title>
        <authorList>
            <person name="Ahearne A."/>
            <person name="Stevens C."/>
            <person name="Dowd S."/>
        </authorList>
    </citation>
    <scope>NUCLEOTIDE SEQUENCE [LARGE SCALE GENOMIC DNA]</scope>
    <source>
        <strain evidence="2 3">NCELM</strain>
    </source>
</reference>
<organism evidence="2 3">
    <name type="scientific">Nannocystis radixulma</name>
    <dbReference type="NCBI Taxonomy" id="2995305"/>
    <lineage>
        <taxon>Bacteria</taxon>
        <taxon>Pseudomonadati</taxon>
        <taxon>Myxococcota</taxon>
        <taxon>Polyangia</taxon>
        <taxon>Nannocystales</taxon>
        <taxon>Nannocystaceae</taxon>
        <taxon>Nannocystis</taxon>
    </lineage>
</organism>
<evidence type="ECO:0000313" key="2">
    <source>
        <dbReference type="EMBL" id="MDC0666310.1"/>
    </source>
</evidence>
<evidence type="ECO:0000256" key="1">
    <source>
        <dbReference type="SAM" id="Phobius"/>
    </source>
</evidence>
<keyword evidence="1" id="KW-0472">Membrane</keyword>
<keyword evidence="3" id="KW-1185">Reference proteome</keyword>
<keyword evidence="1" id="KW-0812">Transmembrane</keyword>
<comment type="caution">
    <text evidence="2">The sequence shown here is derived from an EMBL/GenBank/DDBJ whole genome shotgun (WGS) entry which is preliminary data.</text>
</comment>
<protein>
    <submittedName>
        <fullName evidence="2">Uncharacterized protein</fullName>
    </submittedName>
</protein>
<keyword evidence="1" id="KW-1133">Transmembrane helix</keyword>